<feature type="domain" description="Amino acid transporter transmembrane" evidence="8">
    <location>
        <begin position="68"/>
        <end position="178"/>
    </location>
</feature>
<feature type="transmembrane region" description="Helical" evidence="7">
    <location>
        <begin position="72"/>
        <end position="94"/>
    </location>
</feature>
<protein>
    <recommendedName>
        <fullName evidence="8">Amino acid transporter transmembrane domain-containing protein</fullName>
    </recommendedName>
</protein>
<keyword evidence="10" id="KW-1185">Reference proteome</keyword>
<evidence type="ECO:0000256" key="4">
    <source>
        <dbReference type="ARBA" id="ARBA00022970"/>
    </source>
</evidence>
<evidence type="ECO:0000256" key="2">
    <source>
        <dbReference type="ARBA" id="ARBA00022448"/>
    </source>
</evidence>
<proteinExistence type="predicted"/>
<evidence type="ECO:0000256" key="1">
    <source>
        <dbReference type="ARBA" id="ARBA00004370"/>
    </source>
</evidence>
<organism evidence="9 10">
    <name type="scientific">Hibiscus sabdariffa</name>
    <name type="common">roselle</name>
    <dbReference type="NCBI Taxonomy" id="183260"/>
    <lineage>
        <taxon>Eukaryota</taxon>
        <taxon>Viridiplantae</taxon>
        <taxon>Streptophyta</taxon>
        <taxon>Embryophyta</taxon>
        <taxon>Tracheophyta</taxon>
        <taxon>Spermatophyta</taxon>
        <taxon>Magnoliopsida</taxon>
        <taxon>eudicotyledons</taxon>
        <taxon>Gunneridae</taxon>
        <taxon>Pentapetalae</taxon>
        <taxon>rosids</taxon>
        <taxon>malvids</taxon>
        <taxon>Malvales</taxon>
        <taxon>Malvaceae</taxon>
        <taxon>Malvoideae</taxon>
        <taxon>Hibiscus</taxon>
    </lineage>
</organism>
<sequence length="179" mass="19401">MRLICQVVVGSGGGRKLSLLQDSSLQNYTYNPNCSVTLVARLYCVDKLLRMGENGGSKCFDDDGRLKRTGTVWTASAHIITAVIGSGVLSLAWATAQLGWVAGPAVMFLFSFVTYYTSTLLAACYRSGDPVNGKRNYTYMEAVRSNLGGFKVKICGWVQYLNLFGVAIGYTIASSISMM</sequence>
<keyword evidence="2" id="KW-0813">Transport</keyword>
<feature type="transmembrane region" description="Helical" evidence="7">
    <location>
        <begin position="154"/>
        <end position="173"/>
    </location>
</feature>
<comment type="subcellular location">
    <subcellularLocation>
        <location evidence="1">Membrane</location>
    </subcellularLocation>
</comment>
<name>A0ABR2ADZ5_9ROSI</name>
<keyword evidence="6 7" id="KW-0472">Membrane</keyword>
<evidence type="ECO:0000256" key="3">
    <source>
        <dbReference type="ARBA" id="ARBA00022692"/>
    </source>
</evidence>
<keyword evidence="3 7" id="KW-0812">Transmembrane</keyword>
<dbReference type="PANTHER" id="PTHR48017">
    <property type="entry name" value="OS05G0424000 PROTEIN-RELATED"/>
    <property type="match status" value="1"/>
</dbReference>
<evidence type="ECO:0000256" key="5">
    <source>
        <dbReference type="ARBA" id="ARBA00022989"/>
    </source>
</evidence>
<evidence type="ECO:0000259" key="8">
    <source>
        <dbReference type="Pfam" id="PF01490"/>
    </source>
</evidence>
<evidence type="ECO:0000313" key="9">
    <source>
        <dbReference type="EMBL" id="KAK8491239.1"/>
    </source>
</evidence>
<dbReference type="Proteomes" id="UP001472677">
    <property type="component" value="Unassembled WGS sequence"/>
</dbReference>
<gene>
    <name evidence="9" type="ORF">V6N12_001017</name>
</gene>
<evidence type="ECO:0000256" key="7">
    <source>
        <dbReference type="SAM" id="Phobius"/>
    </source>
</evidence>
<dbReference type="Pfam" id="PF01490">
    <property type="entry name" value="Aa_trans"/>
    <property type="match status" value="1"/>
</dbReference>
<evidence type="ECO:0000313" key="10">
    <source>
        <dbReference type="Proteomes" id="UP001472677"/>
    </source>
</evidence>
<dbReference type="EMBL" id="JBBPBM010000796">
    <property type="protein sequence ID" value="KAK8491239.1"/>
    <property type="molecule type" value="Genomic_DNA"/>
</dbReference>
<comment type="caution">
    <text evidence="9">The sequence shown here is derived from an EMBL/GenBank/DDBJ whole genome shotgun (WGS) entry which is preliminary data.</text>
</comment>
<accession>A0ABR2ADZ5</accession>
<feature type="transmembrane region" description="Helical" evidence="7">
    <location>
        <begin position="100"/>
        <end position="125"/>
    </location>
</feature>
<keyword evidence="4" id="KW-0029">Amino-acid transport</keyword>
<evidence type="ECO:0000256" key="6">
    <source>
        <dbReference type="ARBA" id="ARBA00023136"/>
    </source>
</evidence>
<keyword evidence="5 7" id="KW-1133">Transmembrane helix</keyword>
<reference evidence="9 10" key="1">
    <citation type="journal article" date="2024" name="G3 (Bethesda)">
        <title>Genome assembly of Hibiscus sabdariffa L. provides insights into metabolisms of medicinal natural products.</title>
        <authorList>
            <person name="Kim T."/>
        </authorList>
    </citation>
    <scope>NUCLEOTIDE SEQUENCE [LARGE SCALE GENOMIC DNA]</scope>
    <source>
        <strain evidence="9">TK-2024</strain>
        <tissue evidence="9">Old leaves</tissue>
    </source>
</reference>
<dbReference type="InterPro" id="IPR013057">
    <property type="entry name" value="AA_transpt_TM"/>
</dbReference>